<proteinExistence type="predicted"/>
<dbReference type="Proteomes" id="UP000792457">
    <property type="component" value="Unassembled WGS sequence"/>
</dbReference>
<dbReference type="EMBL" id="KZ309806">
    <property type="protein sequence ID" value="KAG8239687.1"/>
    <property type="molecule type" value="Genomic_DNA"/>
</dbReference>
<keyword evidence="2" id="KW-1185">Reference proteome</keyword>
<evidence type="ECO:0000313" key="2">
    <source>
        <dbReference type="Proteomes" id="UP000792457"/>
    </source>
</evidence>
<protein>
    <submittedName>
        <fullName evidence="1">Uncharacterized protein</fullName>
    </submittedName>
</protein>
<dbReference type="AlphaFoldDB" id="A0A8K0KR42"/>
<accession>A0A8K0KR42</accession>
<name>A0A8K0KR42_LADFU</name>
<comment type="caution">
    <text evidence="1">The sequence shown here is derived from an EMBL/GenBank/DDBJ whole genome shotgun (WGS) entry which is preliminary data.</text>
</comment>
<reference evidence="1" key="1">
    <citation type="submission" date="2013-04" db="EMBL/GenBank/DDBJ databases">
        <authorList>
            <person name="Qu J."/>
            <person name="Murali S.C."/>
            <person name="Bandaranaike D."/>
            <person name="Bellair M."/>
            <person name="Blankenburg K."/>
            <person name="Chao H."/>
            <person name="Dinh H."/>
            <person name="Doddapaneni H."/>
            <person name="Downs B."/>
            <person name="Dugan-Rocha S."/>
            <person name="Elkadiri S."/>
            <person name="Gnanaolivu R.D."/>
            <person name="Hernandez B."/>
            <person name="Javaid M."/>
            <person name="Jayaseelan J.C."/>
            <person name="Lee S."/>
            <person name="Li M."/>
            <person name="Ming W."/>
            <person name="Munidasa M."/>
            <person name="Muniz J."/>
            <person name="Nguyen L."/>
            <person name="Ongeri F."/>
            <person name="Osuji N."/>
            <person name="Pu L.-L."/>
            <person name="Puazo M."/>
            <person name="Qu C."/>
            <person name="Quiroz J."/>
            <person name="Raj R."/>
            <person name="Weissenberger G."/>
            <person name="Xin Y."/>
            <person name="Zou X."/>
            <person name="Han Y."/>
            <person name="Richards S."/>
            <person name="Worley K."/>
            <person name="Muzny D."/>
            <person name="Gibbs R."/>
        </authorList>
    </citation>
    <scope>NUCLEOTIDE SEQUENCE</scope>
    <source>
        <strain evidence="1">Sampled in the wild</strain>
    </source>
</reference>
<evidence type="ECO:0000313" key="1">
    <source>
        <dbReference type="EMBL" id="KAG8239687.1"/>
    </source>
</evidence>
<sequence>MSKATVPEKLKTAIVIPTHKGGSYKDTCNYRPTSILPSLHLKIVFDTVDHKILLEKLFANDDALLISVHKEFDQAQCKLKEDFSNFLYWAHDNKLVCLRCGVFPIFVDIKTSSSTPDARRAVSKGKRIWLVPERKILFSRRDSRSHYLYLLTTDLQRELHWVEWLMLDDWVRLKVSEFSFQKREATEPQRKCCKKSRYKK</sequence>
<organism evidence="1 2">
    <name type="scientific">Ladona fulva</name>
    <name type="common">Scarce chaser dragonfly</name>
    <name type="synonym">Libellula fulva</name>
    <dbReference type="NCBI Taxonomy" id="123851"/>
    <lineage>
        <taxon>Eukaryota</taxon>
        <taxon>Metazoa</taxon>
        <taxon>Ecdysozoa</taxon>
        <taxon>Arthropoda</taxon>
        <taxon>Hexapoda</taxon>
        <taxon>Insecta</taxon>
        <taxon>Pterygota</taxon>
        <taxon>Palaeoptera</taxon>
        <taxon>Odonata</taxon>
        <taxon>Epiprocta</taxon>
        <taxon>Anisoptera</taxon>
        <taxon>Libelluloidea</taxon>
        <taxon>Libellulidae</taxon>
        <taxon>Ladona</taxon>
    </lineage>
</organism>
<reference evidence="1" key="2">
    <citation type="submission" date="2017-10" db="EMBL/GenBank/DDBJ databases">
        <title>Ladona fulva Genome sequencing and assembly.</title>
        <authorList>
            <person name="Murali S."/>
            <person name="Richards S."/>
            <person name="Bandaranaike D."/>
            <person name="Bellair M."/>
            <person name="Blankenburg K."/>
            <person name="Chao H."/>
            <person name="Dinh H."/>
            <person name="Doddapaneni H."/>
            <person name="Dugan-Rocha S."/>
            <person name="Elkadiri S."/>
            <person name="Gnanaolivu R."/>
            <person name="Hernandez B."/>
            <person name="Skinner E."/>
            <person name="Javaid M."/>
            <person name="Lee S."/>
            <person name="Li M."/>
            <person name="Ming W."/>
            <person name="Munidasa M."/>
            <person name="Muniz J."/>
            <person name="Nguyen L."/>
            <person name="Hughes D."/>
            <person name="Osuji N."/>
            <person name="Pu L.-L."/>
            <person name="Puazo M."/>
            <person name="Qu C."/>
            <person name="Quiroz J."/>
            <person name="Raj R."/>
            <person name="Weissenberger G."/>
            <person name="Xin Y."/>
            <person name="Zou X."/>
            <person name="Han Y."/>
            <person name="Worley K."/>
            <person name="Muzny D."/>
            <person name="Gibbs R."/>
        </authorList>
    </citation>
    <scope>NUCLEOTIDE SEQUENCE</scope>
    <source>
        <strain evidence="1">Sampled in the wild</strain>
    </source>
</reference>
<dbReference type="OrthoDB" id="8052608at2759"/>
<gene>
    <name evidence="1" type="ORF">J437_LFUL016317</name>
</gene>